<dbReference type="Proteomes" id="UP000251960">
    <property type="component" value="Chromosome 7"/>
</dbReference>
<evidence type="ECO:0000313" key="2">
    <source>
        <dbReference type="Proteomes" id="UP000251960"/>
    </source>
</evidence>
<sequence length="9" mass="1089">MNDAINQRK</sequence>
<dbReference type="EMBL" id="NCVQ01000008">
    <property type="protein sequence ID" value="PWZ13542.1"/>
    <property type="molecule type" value="Genomic_DNA"/>
</dbReference>
<organism evidence="1 2">
    <name type="scientific">Zea mays</name>
    <name type="common">Maize</name>
    <dbReference type="NCBI Taxonomy" id="4577"/>
    <lineage>
        <taxon>Eukaryota</taxon>
        <taxon>Viridiplantae</taxon>
        <taxon>Streptophyta</taxon>
        <taxon>Embryophyta</taxon>
        <taxon>Tracheophyta</taxon>
        <taxon>Spermatophyta</taxon>
        <taxon>Magnoliopsida</taxon>
        <taxon>Liliopsida</taxon>
        <taxon>Poales</taxon>
        <taxon>Poaceae</taxon>
        <taxon>PACMAD clade</taxon>
        <taxon>Panicoideae</taxon>
        <taxon>Andropogonodae</taxon>
        <taxon>Andropogoneae</taxon>
        <taxon>Tripsacinae</taxon>
        <taxon>Zea</taxon>
    </lineage>
</organism>
<protein>
    <submittedName>
        <fullName evidence="1">Uncharacterized protein</fullName>
    </submittedName>
</protein>
<accession>A0A3L6DY94</accession>
<proteinExistence type="predicted"/>
<reference evidence="1 2" key="1">
    <citation type="journal article" date="2018" name="Nat. Genet.">
        <title>Extensive intraspecific gene order and gene structural variations between Mo17 and other maize genomes.</title>
        <authorList>
            <person name="Sun S."/>
            <person name="Zhou Y."/>
            <person name="Chen J."/>
            <person name="Shi J."/>
            <person name="Zhao H."/>
            <person name="Zhao H."/>
            <person name="Song W."/>
            <person name="Zhang M."/>
            <person name="Cui Y."/>
            <person name="Dong X."/>
            <person name="Liu H."/>
            <person name="Ma X."/>
            <person name="Jiao Y."/>
            <person name="Wang B."/>
            <person name="Wei X."/>
            <person name="Stein J.C."/>
            <person name="Glaubitz J.C."/>
            <person name="Lu F."/>
            <person name="Yu G."/>
            <person name="Liang C."/>
            <person name="Fengler K."/>
            <person name="Li B."/>
            <person name="Rafalski A."/>
            <person name="Schnable P.S."/>
            <person name="Ware D.H."/>
            <person name="Buckler E.S."/>
            <person name="Lai J."/>
        </authorList>
    </citation>
    <scope>NUCLEOTIDE SEQUENCE [LARGE SCALE GENOMIC DNA]</scope>
    <source>
        <strain evidence="2">cv. Missouri 17</strain>
        <tissue evidence="1">Seedling</tissue>
    </source>
</reference>
<gene>
    <name evidence="1" type="ORF">Zm00014a_039513</name>
</gene>
<name>A0A3L6DY94_MAIZE</name>
<comment type="caution">
    <text evidence="1">The sequence shown here is derived from an EMBL/GenBank/DDBJ whole genome shotgun (WGS) entry which is preliminary data.</text>
</comment>
<evidence type="ECO:0000313" key="1">
    <source>
        <dbReference type="EMBL" id="PWZ13542.1"/>
    </source>
</evidence>